<protein>
    <submittedName>
        <fullName evidence="4">Reverse transcriptase</fullName>
    </submittedName>
</protein>
<feature type="domain" description="Reverse transcriptase" evidence="3">
    <location>
        <begin position="134"/>
        <end position="385"/>
    </location>
</feature>
<dbReference type="SUPFAM" id="SSF56672">
    <property type="entry name" value="DNA/RNA polymerases"/>
    <property type="match status" value="1"/>
</dbReference>
<gene>
    <name evidence="4" type="ORF">GEV02_12620</name>
</gene>
<feature type="region of interest" description="Disordered" evidence="2">
    <location>
        <begin position="46"/>
        <end position="82"/>
    </location>
</feature>
<dbReference type="InterPro" id="IPR043502">
    <property type="entry name" value="DNA/RNA_pol_sf"/>
</dbReference>
<keyword evidence="4" id="KW-0548">Nucleotidyltransferase</keyword>
<keyword evidence="4" id="KW-0808">Transferase</keyword>
<dbReference type="PANTHER" id="PTHR34047:SF8">
    <property type="entry name" value="PROTEIN YKFC"/>
    <property type="match status" value="1"/>
</dbReference>
<dbReference type="Pfam" id="PF00078">
    <property type="entry name" value="RVT_1"/>
    <property type="match status" value="1"/>
</dbReference>
<evidence type="ECO:0000259" key="3">
    <source>
        <dbReference type="PROSITE" id="PS50878"/>
    </source>
</evidence>
<dbReference type="AlphaFoldDB" id="A0A6A7N244"/>
<dbReference type="InterPro" id="IPR051083">
    <property type="entry name" value="GrpII_Intron_Splice-Mob/Def"/>
</dbReference>
<organism evidence="4 5">
    <name type="scientific">Rugamonas aquatica</name>
    <dbReference type="NCBI Taxonomy" id="2743357"/>
    <lineage>
        <taxon>Bacteria</taxon>
        <taxon>Pseudomonadati</taxon>
        <taxon>Pseudomonadota</taxon>
        <taxon>Betaproteobacteria</taxon>
        <taxon>Burkholderiales</taxon>
        <taxon>Oxalobacteraceae</taxon>
        <taxon>Telluria group</taxon>
        <taxon>Rugamonas</taxon>
    </lineage>
</organism>
<evidence type="ECO:0000313" key="4">
    <source>
        <dbReference type="EMBL" id="MQA39000.1"/>
    </source>
</evidence>
<accession>A0A6A7N244</accession>
<keyword evidence="5" id="KW-1185">Reference proteome</keyword>
<name>A0A6A7N244_9BURK</name>
<dbReference type="Proteomes" id="UP000440498">
    <property type="component" value="Unassembled WGS sequence"/>
</dbReference>
<evidence type="ECO:0000256" key="1">
    <source>
        <dbReference type="ARBA" id="ARBA00034120"/>
    </source>
</evidence>
<evidence type="ECO:0000256" key="2">
    <source>
        <dbReference type="SAM" id="MobiDB-lite"/>
    </source>
</evidence>
<dbReference type="CDD" id="cd01646">
    <property type="entry name" value="RT_Bac_retron_I"/>
    <property type="match status" value="1"/>
</dbReference>
<comment type="caution">
    <text evidence="4">The sequence shown here is derived from an EMBL/GenBank/DDBJ whole genome shotgun (WGS) entry which is preliminary data.</text>
</comment>
<sequence length="462" mass="52320">MSERFLNLVVPLAHKATAMHITGTNRRCLVRPGAVSPLIGQGLRWGDVDSTNRRSTPPTHPTRGTRTSTMATRTTTTSRTKAGCVSSADENDVIPADFDLQELVVAYFDCRRNKRNSRSALLFEERLERNLIDLHDELADGSYQPGKSICFVVTRPKAREVWAADFRDRVVHHLLYNRISPRFYSSFIADTCACIPGRGTLYAAQRLEAKIRSASENWSKPLWYLKCDLANFFVAIDKQVLHAQIAARVSEPWWMQLASTVLHHDPREDYELRGAAELLDRVPPHKRLTNQPAHLGLPIGNLSSQFFANIYLDALDQFAKHQVRSRHYVRYVDDFVLLHESPQWLGGALARIDAFLPERLHAKLNPTKTILQPVARGVDFVGHVIRPWNTRTRRRTVNEAISRIAGIDPADVYTSANSYFGLLRQSGSSHHDRARLARAVLQRGHSVNKALTKTYRRSHGSN</sequence>
<dbReference type="EMBL" id="WHUG01000004">
    <property type="protein sequence ID" value="MQA39000.1"/>
    <property type="molecule type" value="Genomic_DNA"/>
</dbReference>
<dbReference type="GO" id="GO:0003964">
    <property type="term" value="F:RNA-directed DNA polymerase activity"/>
    <property type="evidence" value="ECO:0007669"/>
    <property type="project" value="UniProtKB-KW"/>
</dbReference>
<dbReference type="PANTHER" id="PTHR34047">
    <property type="entry name" value="NUCLEAR INTRON MATURASE 1, MITOCHONDRIAL-RELATED"/>
    <property type="match status" value="1"/>
</dbReference>
<keyword evidence="4" id="KW-0695">RNA-directed DNA polymerase</keyword>
<reference evidence="4 5" key="1">
    <citation type="submission" date="2019-10" db="EMBL/GenBank/DDBJ databases">
        <title>Two novel species isolated from a subtropical stream in China.</title>
        <authorList>
            <person name="Lu H."/>
        </authorList>
    </citation>
    <scope>NUCLEOTIDE SEQUENCE [LARGE SCALE GENOMIC DNA]</scope>
    <source>
        <strain evidence="4 5">FT29W</strain>
    </source>
</reference>
<dbReference type="InterPro" id="IPR000477">
    <property type="entry name" value="RT_dom"/>
</dbReference>
<dbReference type="PROSITE" id="PS50878">
    <property type="entry name" value="RT_POL"/>
    <property type="match status" value="1"/>
</dbReference>
<comment type="similarity">
    <text evidence="1">Belongs to the bacterial reverse transcriptase family.</text>
</comment>
<proteinExistence type="inferred from homology"/>
<feature type="compositionally biased region" description="Low complexity" evidence="2">
    <location>
        <begin position="53"/>
        <end position="80"/>
    </location>
</feature>
<evidence type="ECO:0000313" key="5">
    <source>
        <dbReference type="Proteomes" id="UP000440498"/>
    </source>
</evidence>